<keyword evidence="4" id="KW-1185">Reference proteome</keyword>
<dbReference type="EMBL" id="EQ999974">
    <property type="protein sequence ID" value="EEQ87177.1"/>
    <property type="molecule type" value="Genomic_DNA"/>
</dbReference>
<evidence type="ECO:0000259" key="2">
    <source>
        <dbReference type="PROSITE" id="PS00028"/>
    </source>
</evidence>
<proteinExistence type="predicted"/>
<evidence type="ECO:0000256" key="1">
    <source>
        <dbReference type="SAM" id="MobiDB-lite"/>
    </source>
</evidence>
<protein>
    <recommendedName>
        <fullName evidence="2">C2H2-type domain-containing protein</fullName>
    </recommendedName>
</protein>
<accession>A0ABP2ETK3</accession>
<organism evidence="3 4">
    <name type="scientific">Ajellomyces dermatitidis (strain ER-3 / ATCC MYA-2586)</name>
    <name type="common">Blastomyces dermatitidis</name>
    <dbReference type="NCBI Taxonomy" id="559297"/>
    <lineage>
        <taxon>Eukaryota</taxon>
        <taxon>Fungi</taxon>
        <taxon>Dikarya</taxon>
        <taxon>Ascomycota</taxon>
        <taxon>Pezizomycotina</taxon>
        <taxon>Eurotiomycetes</taxon>
        <taxon>Eurotiomycetidae</taxon>
        <taxon>Onygenales</taxon>
        <taxon>Ajellomycetaceae</taxon>
        <taxon>Blastomyces</taxon>
    </lineage>
</organism>
<dbReference type="InterPro" id="IPR013087">
    <property type="entry name" value="Znf_C2H2_type"/>
</dbReference>
<feature type="domain" description="C2H2-type" evidence="2">
    <location>
        <begin position="406"/>
        <end position="426"/>
    </location>
</feature>
<evidence type="ECO:0000313" key="3">
    <source>
        <dbReference type="EMBL" id="EEQ87177.1"/>
    </source>
</evidence>
<feature type="domain" description="C2H2-type" evidence="2">
    <location>
        <begin position="495"/>
        <end position="518"/>
    </location>
</feature>
<sequence length="654" mass="74524">MGKKLTHEQRKQRAREAGFDPDKSKLSPEKVKKQLEPVTRQGYDNVWDVWTGYCDTHETRDIFDEQTKNHFIVYIGKITRGKNPKKDPRPKPSSIMQSWLRISFSSCDKMIGRGLRVSDDLNILVIHNRKSQPEFIIRLKRDAKEMSNKKIEHPKHPMQEDIESLSLYLNPVLESLAICLAQGLFRDFETADEIFKLNPSPDESYELFERAVGEPTQLKFKLSANCSDKGGTENGYSINERMKFGGHTDPRVFSGSYMSSTSSVDGVGSILGSASWRHQQSLPRLVSAAPSTAMASPTSKTAAGFRGRPEQKYNLLAQELDAWQMRLAKERKPGTAEDDNHVLLYHWTWQKSPVSDHPALKTNNGYCPVAECTIIVNEQSLKLKWRHIYQCLKKSLQKLHGFSSLCFICHQWFTDKTEFEQHCQDHLDCLETIPIQYNYLEVCGMLASPGYCPECLGDTAKSASDRLKPFLDPQSLKREMDRHYKLLIDDKPAACGSPHCDMLFDSILNLQHHYNDLHCIPIPKKCNNFKLEVNINQPDLSQVKDNTNSDLTFDITTAASFKRKTIDIDETETAEPKEKHHKCELVYNNRHEETSPLMSEISESQYTIHDSGYSSSSIRLGDGSEYDCEPADASIVVSSLSSHIEPRLFDHKIV</sequence>
<reference evidence="4" key="1">
    <citation type="journal article" date="2015" name="PLoS Genet.">
        <title>The dynamic genome and transcriptome of the human fungal pathogen Blastomyces and close relative Emmonsia.</title>
        <authorList>
            <person name="Munoz J.F."/>
            <person name="Gauthier G.M."/>
            <person name="Desjardins C.A."/>
            <person name="Gallo J.E."/>
            <person name="Holder J."/>
            <person name="Sullivan T.D."/>
            <person name="Marty A.J."/>
            <person name="Carmen J.C."/>
            <person name="Chen Z."/>
            <person name="Ding L."/>
            <person name="Gujja S."/>
            <person name="Magrini V."/>
            <person name="Misas E."/>
            <person name="Mitreva M."/>
            <person name="Priest M."/>
            <person name="Saif S."/>
            <person name="Whiston E.A."/>
            <person name="Young S."/>
            <person name="Zeng Q."/>
            <person name="Goldman W.E."/>
            <person name="Mardis E.R."/>
            <person name="Taylor J.W."/>
            <person name="McEwen J.G."/>
            <person name="Clay O.K."/>
            <person name="Klein B.S."/>
            <person name="Cuomo C.A."/>
        </authorList>
    </citation>
    <scope>NUCLEOTIDE SEQUENCE [LARGE SCALE GENOMIC DNA]</scope>
    <source>
        <strain evidence="4">ER-3 / ATCC MYA-2586</strain>
    </source>
</reference>
<dbReference type="RefSeq" id="XP_045274560.1">
    <property type="nucleotide sequence ID" value="XM_045417842.1"/>
</dbReference>
<feature type="region of interest" description="Disordered" evidence="1">
    <location>
        <begin position="1"/>
        <end position="35"/>
    </location>
</feature>
<evidence type="ECO:0000313" key="4">
    <source>
        <dbReference type="Proteomes" id="UP000002039"/>
    </source>
</evidence>
<dbReference type="GeneID" id="69024757"/>
<name>A0ABP2ETK3_AJEDR</name>
<gene>
    <name evidence="3" type="ORF">BDCG_02297</name>
</gene>
<dbReference type="PROSITE" id="PS00028">
    <property type="entry name" value="ZINC_FINGER_C2H2_1"/>
    <property type="match status" value="2"/>
</dbReference>
<dbReference type="Proteomes" id="UP000002039">
    <property type="component" value="Unassembled WGS sequence"/>
</dbReference>